<feature type="domain" description="PAS" evidence="2">
    <location>
        <begin position="344"/>
        <end position="390"/>
    </location>
</feature>
<feature type="domain" description="GGDEF" evidence="5">
    <location>
        <begin position="502"/>
        <end position="635"/>
    </location>
</feature>
<dbReference type="Gene3D" id="3.30.70.270">
    <property type="match status" value="1"/>
</dbReference>
<dbReference type="SMART" id="SM00052">
    <property type="entry name" value="EAL"/>
    <property type="match status" value="1"/>
</dbReference>
<evidence type="ECO:0008006" key="8">
    <source>
        <dbReference type="Google" id="ProtNLM"/>
    </source>
</evidence>
<evidence type="ECO:0000259" key="5">
    <source>
        <dbReference type="PROSITE" id="PS50887"/>
    </source>
</evidence>
<dbReference type="Pfam" id="PF13426">
    <property type="entry name" value="PAS_9"/>
    <property type="match status" value="1"/>
</dbReference>
<evidence type="ECO:0000313" key="6">
    <source>
        <dbReference type="EMBL" id="OWW22694.1"/>
    </source>
</evidence>
<organism evidence="6 7">
    <name type="scientific">Noviherbaspirillum denitrificans</name>
    <dbReference type="NCBI Taxonomy" id="1968433"/>
    <lineage>
        <taxon>Bacteria</taxon>
        <taxon>Pseudomonadati</taxon>
        <taxon>Pseudomonadota</taxon>
        <taxon>Betaproteobacteria</taxon>
        <taxon>Burkholderiales</taxon>
        <taxon>Oxalobacteraceae</taxon>
        <taxon>Noviherbaspirillum</taxon>
    </lineage>
</organism>
<evidence type="ECO:0000259" key="2">
    <source>
        <dbReference type="PROSITE" id="PS50112"/>
    </source>
</evidence>
<keyword evidence="1" id="KW-0812">Transmembrane</keyword>
<feature type="domain" description="EAL" evidence="4">
    <location>
        <begin position="644"/>
        <end position="898"/>
    </location>
</feature>
<dbReference type="InterPro" id="IPR001610">
    <property type="entry name" value="PAC"/>
</dbReference>
<dbReference type="SUPFAM" id="SSF55073">
    <property type="entry name" value="Nucleotide cyclase"/>
    <property type="match status" value="1"/>
</dbReference>
<dbReference type="InterPro" id="IPR052155">
    <property type="entry name" value="Biofilm_reg_signaling"/>
</dbReference>
<dbReference type="PANTHER" id="PTHR44757:SF2">
    <property type="entry name" value="BIOFILM ARCHITECTURE MAINTENANCE PROTEIN MBAA"/>
    <property type="match status" value="1"/>
</dbReference>
<dbReference type="Proteomes" id="UP000197535">
    <property type="component" value="Unassembled WGS sequence"/>
</dbReference>
<dbReference type="PROSITE" id="PS50113">
    <property type="entry name" value="PAC"/>
    <property type="match status" value="1"/>
</dbReference>
<dbReference type="SUPFAM" id="SSF55785">
    <property type="entry name" value="PYP-like sensor domain (PAS domain)"/>
    <property type="match status" value="2"/>
</dbReference>
<dbReference type="FunFam" id="3.20.20.450:FF:000001">
    <property type="entry name" value="Cyclic di-GMP phosphodiesterase yahA"/>
    <property type="match status" value="1"/>
</dbReference>
<dbReference type="SMART" id="SM00091">
    <property type="entry name" value="PAS"/>
    <property type="match status" value="2"/>
</dbReference>
<dbReference type="Gene3D" id="3.30.450.20">
    <property type="entry name" value="PAS domain"/>
    <property type="match status" value="2"/>
</dbReference>
<dbReference type="CDD" id="cd00130">
    <property type="entry name" value="PAS"/>
    <property type="match status" value="1"/>
</dbReference>
<protein>
    <recommendedName>
        <fullName evidence="8">Diguanylate cyclase</fullName>
    </recommendedName>
</protein>
<dbReference type="SMART" id="SM00086">
    <property type="entry name" value="PAC"/>
    <property type="match status" value="2"/>
</dbReference>
<dbReference type="Gene3D" id="3.20.20.450">
    <property type="entry name" value="EAL domain"/>
    <property type="match status" value="1"/>
</dbReference>
<dbReference type="InterPro" id="IPR000014">
    <property type="entry name" value="PAS"/>
</dbReference>
<dbReference type="InterPro" id="IPR035919">
    <property type="entry name" value="EAL_sf"/>
</dbReference>
<proteinExistence type="predicted"/>
<evidence type="ECO:0000259" key="4">
    <source>
        <dbReference type="PROSITE" id="PS50883"/>
    </source>
</evidence>
<dbReference type="RefSeq" id="WP_088709508.1">
    <property type="nucleotide sequence ID" value="NZ_LSTO01000001.1"/>
</dbReference>
<comment type="caution">
    <text evidence="6">The sequence shown here is derived from an EMBL/GenBank/DDBJ whole genome shotgun (WGS) entry which is preliminary data.</text>
</comment>
<dbReference type="InterPro" id="IPR000700">
    <property type="entry name" value="PAS-assoc_C"/>
</dbReference>
<sequence length="904" mass="101345">MRKLIVSNLLLIMFLVGAASGFFMSNIGWWGLYQGERDLEYLYRSSGSVLKDVADVERLMLRCQAVFVDALKKQHLTPADKELLHHVDAELDTLMTRLQGDARRAEQWAHVAHLHSRVIASRQHAMTLMASDPAEAYRFHTHTTLPLYNQLISTLHQLIPPAIQAEQTAYDRAVADNRAARNTLLAMSLLATVFFCVTAWLTYRESMERRRKSTELDREHALFRTLFEASNDGVILINNDRVTDINRAAIRQFALPAAPTEADVELDRLQPERQPDGTLSAPALRARLDESLKSGPQRFEWHFRSSDGHEFPAELAIDVALLGERRTVQLTIRDITRRKAAETSMRLANQAFENSLEGIAITDAKGDILTVNSAFSVITGYAREEVLGRNPRLLSSGRQSREFYDEMWRSISEQGKWQGEIWNIRKNGDIYPQWLNISRVVDDLGNVCNFVGVFSDISERKSAEERILHQVYYDQLTDLPNRVLFTDRLNQVLGIAKRRKDYHFAVMFLDLDRFKLINDSMGHDAGDQLLQQAAHRLRGSVRESDTVARMGGDEFTIVLSEIADGKDAGNVAQKILDAFHPPFMLNGEEVFVSVSIGISVYPEDGNNIEILLKNADMAMYRAKGAGGSWFELYDEGLGNAASQRLTMETALHKALERDEMELHYQPQFDCDSGKLVGFEALLRWRHPERGLLAPDAFLGIAEETGLIVPIGDWVLHTACAQAQKWRHEHPGHRMMAVNLSGRQFQHTDLGAQVSAALQQSGLPHFCLELEITETVVMQNLEASIAIMHALAELGVQFSIDDFGTGHSSLAYLKKLPIHALKIDRTFVRDLATDQDDAAIVGAIIAMANKLGLRVIAEGIEDRAQYNLLRQYKGIVGQGYLLGRPVPAEAAAKLIAEGKPRAVAA</sequence>
<dbReference type="InterPro" id="IPR035965">
    <property type="entry name" value="PAS-like_dom_sf"/>
</dbReference>
<dbReference type="PANTHER" id="PTHR44757">
    <property type="entry name" value="DIGUANYLATE CYCLASE DGCP"/>
    <property type="match status" value="1"/>
</dbReference>
<accession>A0A254TJE7</accession>
<dbReference type="AlphaFoldDB" id="A0A254TJE7"/>
<reference evidence="6 7" key="1">
    <citation type="submission" date="2016-02" db="EMBL/GenBank/DDBJ databases">
        <authorList>
            <person name="Wen L."/>
            <person name="He K."/>
            <person name="Yang H."/>
        </authorList>
    </citation>
    <scope>NUCLEOTIDE SEQUENCE [LARGE SCALE GENOMIC DNA]</scope>
    <source>
        <strain evidence="6 7">TSA40</strain>
    </source>
</reference>
<dbReference type="Pfam" id="PF00563">
    <property type="entry name" value="EAL"/>
    <property type="match status" value="1"/>
</dbReference>
<keyword evidence="1" id="KW-1133">Transmembrane helix</keyword>
<keyword evidence="7" id="KW-1185">Reference proteome</keyword>
<dbReference type="NCBIfam" id="TIGR00254">
    <property type="entry name" value="GGDEF"/>
    <property type="match status" value="1"/>
</dbReference>
<dbReference type="Pfam" id="PF13188">
    <property type="entry name" value="PAS_8"/>
    <property type="match status" value="1"/>
</dbReference>
<keyword evidence="1" id="KW-0472">Membrane</keyword>
<dbReference type="InterPro" id="IPR001633">
    <property type="entry name" value="EAL_dom"/>
</dbReference>
<feature type="transmembrane region" description="Helical" evidence="1">
    <location>
        <begin position="184"/>
        <end position="203"/>
    </location>
</feature>
<dbReference type="PROSITE" id="PS50887">
    <property type="entry name" value="GGDEF"/>
    <property type="match status" value="1"/>
</dbReference>
<name>A0A254TJE7_9BURK</name>
<dbReference type="SUPFAM" id="SSF141868">
    <property type="entry name" value="EAL domain-like"/>
    <property type="match status" value="1"/>
</dbReference>
<dbReference type="InterPro" id="IPR029787">
    <property type="entry name" value="Nucleotide_cyclase"/>
</dbReference>
<dbReference type="InterPro" id="IPR000160">
    <property type="entry name" value="GGDEF_dom"/>
</dbReference>
<dbReference type="Pfam" id="PF00990">
    <property type="entry name" value="GGDEF"/>
    <property type="match status" value="1"/>
</dbReference>
<dbReference type="EMBL" id="LSTO01000001">
    <property type="protein sequence ID" value="OWW22694.1"/>
    <property type="molecule type" value="Genomic_DNA"/>
</dbReference>
<dbReference type="CDD" id="cd01949">
    <property type="entry name" value="GGDEF"/>
    <property type="match status" value="1"/>
</dbReference>
<evidence type="ECO:0000259" key="3">
    <source>
        <dbReference type="PROSITE" id="PS50113"/>
    </source>
</evidence>
<dbReference type="CDD" id="cd01948">
    <property type="entry name" value="EAL"/>
    <property type="match status" value="1"/>
</dbReference>
<dbReference type="PROSITE" id="PS50112">
    <property type="entry name" value="PAS"/>
    <property type="match status" value="1"/>
</dbReference>
<gene>
    <name evidence="6" type="ORF">AYR66_27535</name>
</gene>
<dbReference type="PROSITE" id="PS50883">
    <property type="entry name" value="EAL"/>
    <property type="match status" value="1"/>
</dbReference>
<dbReference type="SMART" id="SM00267">
    <property type="entry name" value="GGDEF"/>
    <property type="match status" value="1"/>
</dbReference>
<evidence type="ECO:0000313" key="7">
    <source>
        <dbReference type="Proteomes" id="UP000197535"/>
    </source>
</evidence>
<dbReference type="OrthoDB" id="9813903at2"/>
<evidence type="ECO:0000256" key="1">
    <source>
        <dbReference type="SAM" id="Phobius"/>
    </source>
</evidence>
<feature type="domain" description="PAC" evidence="3">
    <location>
        <begin position="417"/>
        <end position="469"/>
    </location>
</feature>
<dbReference type="InterPro" id="IPR043128">
    <property type="entry name" value="Rev_trsase/Diguanyl_cyclase"/>
</dbReference>
<dbReference type="NCBIfam" id="TIGR00229">
    <property type="entry name" value="sensory_box"/>
    <property type="match status" value="1"/>
</dbReference>